<dbReference type="Gene3D" id="1.10.287.2250">
    <property type="match status" value="3"/>
</dbReference>
<organism evidence="3">
    <name type="scientific">Dolopus genitalis</name>
    <name type="common">Giant Australian assassin fly</name>
    <name type="synonym">Asilus genitalis</name>
    <dbReference type="NCBI Taxonomy" id="2488630"/>
    <lineage>
        <taxon>Eukaryota</taxon>
        <taxon>Metazoa</taxon>
        <taxon>Ecdysozoa</taxon>
        <taxon>Arthropoda</taxon>
        <taxon>Hexapoda</taxon>
        <taxon>Insecta</taxon>
        <taxon>Pterygota</taxon>
        <taxon>Neoptera</taxon>
        <taxon>Endopterygota</taxon>
        <taxon>Diptera</taxon>
        <taxon>Brachycera</taxon>
        <taxon>Muscomorpha</taxon>
        <taxon>Asiloidea</taxon>
        <taxon>Asilidae</taxon>
        <taxon>Asilinae</taxon>
        <taxon>Dolopus</taxon>
    </lineage>
</organism>
<dbReference type="InterPro" id="IPR013201">
    <property type="entry name" value="Prot_inhib_I29"/>
</dbReference>
<dbReference type="AlphaFoldDB" id="A0A3G5BII8"/>
<feature type="domain" description="Cathepsin propeptide inhibitor" evidence="2">
    <location>
        <begin position="183"/>
        <end position="243"/>
    </location>
</feature>
<protein>
    <submittedName>
        <fullName evidence="3">Venom polypeptide</fullName>
    </submittedName>
</protein>
<keyword evidence="1" id="KW-0732">Signal</keyword>
<feature type="domain" description="Cathepsin propeptide inhibitor" evidence="2">
    <location>
        <begin position="103"/>
        <end position="163"/>
    </location>
</feature>
<dbReference type="EMBL" id="MK075194">
    <property type="protein sequence ID" value="AYV99597.1"/>
    <property type="molecule type" value="mRNA"/>
</dbReference>
<reference evidence="3" key="1">
    <citation type="journal article" date="2018" name="Toxins">
        <title>Buzz kill: function and proteomic composition of venom from the giant assassin fly Dolopus genitalis (Diptera: Asilidae).</title>
        <authorList>
            <person name="Walker A.A."/>
            <person name="Dobson J."/>
            <person name="Jin J."/>
            <person name="Robinson S.D."/>
            <person name="Herzig V."/>
            <person name="Vetter I."/>
            <person name="King G.F."/>
            <person name="Fry B.G."/>
        </authorList>
    </citation>
    <scope>NUCLEOTIDE SEQUENCE</scope>
    <source>
        <strain evidence="3">Dg76</strain>
        <tissue evidence="3">Venom/thoracic glands</tissue>
    </source>
</reference>
<evidence type="ECO:0000313" key="3">
    <source>
        <dbReference type="EMBL" id="AYV99597.1"/>
    </source>
</evidence>
<name>A0A3G5BII8_DOLGE</name>
<feature type="domain" description="Cathepsin propeptide inhibitor" evidence="2">
    <location>
        <begin position="25"/>
        <end position="85"/>
    </location>
</feature>
<dbReference type="Pfam" id="PF08246">
    <property type="entry name" value="Inhibitor_I29"/>
    <property type="match status" value="3"/>
</dbReference>
<evidence type="ECO:0000259" key="2">
    <source>
        <dbReference type="SMART" id="SM00848"/>
    </source>
</evidence>
<feature type="signal peptide" evidence="1">
    <location>
        <begin position="1"/>
        <end position="19"/>
    </location>
</feature>
<dbReference type="SUPFAM" id="SSF54001">
    <property type="entry name" value="Cysteine proteinases"/>
    <property type="match status" value="3"/>
</dbReference>
<evidence type="ECO:0000256" key="1">
    <source>
        <dbReference type="SAM" id="SignalP"/>
    </source>
</evidence>
<dbReference type="SMART" id="SM00848">
    <property type="entry name" value="Inhibitor_I29"/>
    <property type="match status" value="3"/>
</dbReference>
<dbReference type="InterPro" id="IPR038765">
    <property type="entry name" value="Papain-like_cys_pep_sf"/>
</dbReference>
<proteinExistence type="evidence at transcript level"/>
<sequence>MKGFFTFIAFGAVLAFAAADFESEWAQFKVQYNRHYATPQEEAFRKELFRKTWEMVQEHNAKYVRGEVTWQMGINDFADWTSEEKKRLNGVISSYSFTFDAEWENFKNEYKRQYPNAEEEAYRRGIFTIAMENIRDHNKKFDKGEVTWKMGVNNFTDLTQNEFASTHLMRQKKLSEEQFRADWEDFKGKFGRQYENSVEEHFRRGIFRVKWEVIVQHNEKYNKGQVSWKMGSNNFTDWTGDEFSSHVMRPRPRSITLSEE</sequence>
<feature type="chain" id="PRO_5018167300" evidence="1">
    <location>
        <begin position="20"/>
        <end position="260"/>
    </location>
</feature>
<accession>A0A3G5BII8</accession>